<evidence type="ECO:0000256" key="9">
    <source>
        <dbReference type="SAM" id="Phobius"/>
    </source>
</evidence>
<evidence type="ECO:0000256" key="7">
    <source>
        <dbReference type="ARBA" id="ARBA00023054"/>
    </source>
</evidence>
<dbReference type="AlphaFoldDB" id="A0A0N4ZPA5"/>
<dbReference type="Proteomes" id="UP000038045">
    <property type="component" value="Unplaced"/>
</dbReference>
<keyword evidence="5" id="KW-0653">Protein transport</keyword>
<reference evidence="11" key="1">
    <citation type="submission" date="2017-02" db="UniProtKB">
        <authorList>
            <consortium name="WormBaseParasite"/>
        </authorList>
    </citation>
    <scope>IDENTIFICATION</scope>
</reference>
<evidence type="ECO:0000256" key="1">
    <source>
        <dbReference type="ARBA" id="ARBA00004211"/>
    </source>
</evidence>
<keyword evidence="7" id="KW-0175">Coiled coil</keyword>
<name>A0A0N4ZPA5_PARTI</name>
<protein>
    <submittedName>
        <fullName evidence="11">t-SNARE coiled-coil homology domain-containing protein</fullName>
    </submittedName>
</protein>
<sequence length="349" mass="41126">MTYNPIIPVTDNTHLFKARMKMICAKYKGDSPIKNKAEKKGKKGYTSKLPLYMSEAKEILKNITLLKSLSLDNRFSYIASSGFYFPYTKKDDAKFILNDKERKKLDMESDNGIEGCQKLVENLKKQVNVDNFLKNDEEKEVIKNIVLLLDNYLNTVRGEIMEMREKYNEKAKKAKFLGSYVNFVKMDQKGYKKAFKDIDEKYNRRHKKESIMPDVFHHSSKEPQKSIVKVNFFEEIDNEENIPEVNDQLLIDNEKFYQTLTNKNEQIEIISRQFAEIEKLQHTFMEKALEQERNIEIIHDKVELTEINLKLANNLIKNALENNASRRVIFMFCIIVLTLTLLFLDWFNP</sequence>
<keyword evidence="3" id="KW-0813">Transport</keyword>
<evidence type="ECO:0000256" key="3">
    <source>
        <dbReference type="ARBA" id="ARBA00022448"/>
    </source>
</evidence>
<evidence type="ECO:0000256" key="8">
    <source>
        <dbReference type="ARBA" id="ARBA00023136"/>
    </source>
</evidence>
<evidence type="ECO:0000313" key="11">
    <source>
        <dbReference type="WBParaSite" id="PTRK_0001036600.1"/>
    </source>
</evidence>
<dbReference type="GO" id="GO:0015031">
    <property type="term" value="P:protein transport"/>
    <property type="evidence" value="ECO:0007669"/>
    <property type="project" value="UniProtKB-KW"/>
</dbReference>
<evidence type="ECO:0000256" key="2">
    <source>
        <dbReference type="ARBA" id="ARBA00009063"/>
    </source>
</evidence>
<comment type="similarity">
    <text evidence="2">Belongs to the syntaxin family.</text>
</comment>
<dbReference type="GO" id="GO:0006890">
    <property type="term" value="P:retrograde vesicle-mediated transport, Golgi to endoplasmic reticulum"/>
    <property type="evidence" value="ECO:0007669"/>
    <property type="project" value="TreeGrafter"/>
</dbReference>
<keyword evidence="10" id="KW-1185">Reference proteome</keyword>
<evidence type="ECO:0000256" key="4">
    <source>
        <dbReference type="ARBA" id="ARBA00022692"/>
    </source>
</evidence>
<comment type="subcellular location">
    <subcellularLocation>
        <location evidence="1">Membrane</location>
        <topology evidence="1">Single-pass type IV membrane protein</topology>
    </subcellularLocation>
</comment>
<evidence type="ECO:0000256" key="5">
    <source>
        <dbReference type="ARBA" id="ARBA00022927"/>
    </source>
</evidence>
<dbReference type="STRING" id="131310.A0A0N4ZPA5"/>
<feature type="transmembrane region" description="Helical" evidence="9">
    <location>
        <begin position="328"/>
        <end position="347"/>
    </location>
</feature>
<organism evidence="10 11">
    <name type="scientific">Parastrongyloides trichosuri</name>
    <name type="common">Possum-specific nematode worm</name>
    <dbReference type="NCBI Taxonomy" id="131310"/>
    <lineage>
        <taxon>Eukaryota</taxon>
        <taxon>Metazoa</taxon>
        <taxon>Ecdysozoa</taxon>
        <taxon>Nematoda</taxon>
        <taxon>Chromadorea</taxon>
        <taxon>Rhabditida</taxon>
        <taxon>Tylenchina</taxon>
        <taxon>Panagrolaimomorpha</taxon>
        <taxon>Strongyloidoidea</taxon>
        <taxon>Strongyloididae</taxon>
        <taxon>Parastrongyloides</taxon>
    </lineage>
</organism>
<keyword evidence="8 9" id="KW-0472">Membrane</keyword>
<dbReference type="GO" id="GO:0031201">
    <property type="term" value="C:SNARE complex"/>
    <property type="evidence" value="ECO:0007669"/>
    <property type="project" value="TreeGrafter"/>
</dbReference>
<dbReference type="WBParaSite" id="PTRK_0001036600.1">
    <property type="protein sequence ID" value="PTRK_0001036600.1"/>
    <property type="gene ID" value="PTRK_0001036600"/>
</dbReference>
<keyword evidence="6 9" id="KW-1133">Transmembrane helix</keyword>
<evidence type="ECO:0000256" key="6">
    <source>
        <dbReference type="ARBA" id="ARBA00022989"/>
    </source>
</evidence>
<dbReference type="GO" id="GO:0005783">
    <property type="term" value="C:endoplasmic reticulum"/>
    <property type="evidence" value="ECO:0007669"/>
    <property type="project" value="TreeGrafter"/>
</dbReference>
<dbReference type="PANTHER" id="PTHR15959:SF0">
    <property type="entry name" value="SYNTAXIN-18"/>
    <property type="match status" value="1"/>
</dbReference>
<evidence type="ECO:0000313" key="10">
    <source>
        <dbReference type="Proteomes" id="UP000038045"/>
    </source>
</evidence>
<dbReference type="PANTHER" id="PTHR15959">
    <property type="entry name" value="SYNTAXIN-18"/>
    <property type="match status" value="1"/>
</dbReference>
<proteinExistence type="inferred from homology"/>
<keyword evidence="4 9" id="KW-0812">Transmembrane</keyword>
<accession>A0A0N4ZPA5</accession>